<organism evidence="4">
    <name type="scientific">Schistocephalus solidus</name>
    <name type="common">Tapeworm</name>
    <dbReference type="NCBI Taxonomy" id="70667"/>
    <lineage>
        <taxon>Eukaryota</taxon>
        <taxon>Metazoa</taxon>
        <taxon>Spiralia</taxon>
        <taxon>Lophotrochozoa</taxon>
        <taxon>Platyhelminthes</taxon>
        <taxon>Cestoda</taxon>
        <taxon>Eucestoda</taxon>
        <taxon>Diphyllobothriidea</taxon>
        <taxon>Diphyllobothriidae</taxon>
        <taxon>Schistocephalus</taxon>
    </lineage>
</organism>
<feature type="compositionally biased region" description="Low complexity" evidence="1">
    <location>
        <begin position="150"/>
        <end position="176"/>
    </location>
</feature>
<evidence type="ECO:0000313" key="2">
    <source>
        <dbReference type="EMBL" id="VDL97238.1"/>
    </source>
</evidence>
<feature type="compositionally biased region" description="Pro residues" evidence="1">
    <location>
        <begin position="127"/>
        <end position="137"/>
    </location>
</feature>
<reference evidence="4" key="1">
    <citation type="submission" date="2016-06" db="UniProtKB">
        <authorList>
            <consortium name="WormBaseParasite"/>
        </authorList>
    </citation>
    <scope>IDENTIFICATION</scope>
</reference>
<protein>
    <submittedName>
        <fullName evidence="2 4">Uncharacterized protein</fullName>
    </submittedName>
</protein>
<name>A0A183T305_SCHSO</name>
<gene>
    <name evidence="2" type="ORF">SSLN_LOCUS10853</name>
</gene>
<keyword evidence="3" id="KW-1185">Reference proteome</keyword>
<reference evidence="2 3" key="2">
    <citation type="submission" date="2018-11" db="EMBL/GenBank/DDBJ databases">
        <authorList>
            <consortium name="Pathogen Informatics"/>
        </authorList>
    </citation>
    <scope>NUCLEOTIDE SEQUENCE [LARGE SCALE GENOMIC DNA]</scope>
    <source>
        <strain evidence="2 3">NST_G2</strain>
    </source>
</reference>
<sequence length="176" mass="19082">MSGKNSTVRPTFAFPPELCASAVNRYLDSSNVASDVIHRMLHSMEVHGLALQLPLSSITRMSPVSRQSQEDRRPFELNYDGPFRVVPRATNAFRIQNGTREEVMSADHLKAAVWDTPPEKACGNLPSVPPPSPPSIPPSRILPLPPCPHPSTATIPSSTTSTQATRSTHSSNVPPV</sequence>
<accession>A0A183T305</accession>
<feature type="region of interest" description="Disordered" evidence="1">
    <location>
        <begin position="116"/>
        <end position="176"/>
    </location>
</feature>
<dbReference type="WBParaSite" id="SSLN_0001127601-mRNA-1">
    <property type="protein sequence ID" value="SSLN_0001127601-mRNA-1"/>
    <property type="gene ID" value="SSLN_0001127601"/>
</dbReference>
<evidence type="ECO:0000256" key="1">
    <source>
        <dbReference type="SAM" id="MobiDB-lite"/>
    </source>
</evidence>
<dbReference type="Proteomes" id="UP000275846">
    <property type="component" value="Unassembled WGS sequence"/>
</dbReference>
<dbReference type="EMBL" id="UYSU01036128">
    <property type="protein sequence ID" value="VDL97238.1"/>
    <property type="molecule type" value="Genomic_DNA"/>
</dbReference>
<proteinExistence type="predicted"/>
<dbReference type="AlphaFoldDB" id="A0A183T305"/>
<evidence type="ECO:0000313" key="3">
    <source>
        <dbReference type="Proteomes" id="UP000275846"/>
    </source>
</evidence>
<evidence type="ECO:0000313" key="4">
    <source>
        <dbReference type="WBParaSite" id="SSLN_0001127601-mRNA-1"/>
    </source>
</evidence>